<dbReference type="PROSITE" id="PS50157">
    <property type="entry name" value="ZINC_FINGER_C2H2_2"/>
    <property type="match status" value="1"/>
</dbReference>
<keyword evidence="2" id="KW-0479">Metal-binding</keyword>
<dbReference type="FunFam" id="3.30.160.60:FF:001366">
    <property type="entry name" value="Zinc finger protein 2"/>
    <property type="match status" value="1"/>
</dbReference>
<name>A0A498HIA7_MALDO</name>
<comment type="caution">
    <text evidence="9">The sequence shown here is derived from an EMBL/GenBank/DDBJ whole genome shotgun (WGS) entry which is preliminary data.</text>
</comment>
<dbReference type="GO" id="GO:0005634">
    <property type="term" value="C:nucleus"/>
    <property type="evidence" value="ECO:0007669"/>
    <property type="project" value="UniProtKB-SubCell"/>
</dbReference>
<evidence type="ECO:0000313" key="9">
    <source>
        <dbReference type="EMBL" id="RXH68851.1"/>
    </source>
</evidence>
<dbReference type="AlphaFoldDB" id="A0A498HIA7"/>
<comment type="subcellular location">
    <subcellularLocation>
        <location evidence="1">Nucleus</location>
    </subcellularLocation>
</comment>
<dbReference type="InterPro" id="IPR036236">
    <property type="entry name" value="Znf_C2H2_sf"/>
</dbReference>
<evidence type="ECO:0000259" key="8">
    <source>
        <dbReference type="PROSITE" id="PS50157"/>
    </source>
</evidence>
<feature type="domain" description="C2H2-type" evidence="8">
    <location>
        <begin position="81"/>
        <end position="108"/>
    </location>
</feature>
<accession>A0A498HIA7</accession>
<dbReference type="PROSITE" id="PS00028">
    <property type="entry name" value="ZINC_FINGER_C2H2_1"/>
    <property type="match status" value="1"/>
</dbReference>
<evidence type="ECO:0000256" key="2">
    <source>
        <dbReference type="ARBA" id="ARBA00022723"/>
    </source>
</evidence>
<dbReference type="PANTHER" id="PTHR47287:SF15">
    <property type="entry name" value="ZINC FINGER PROTEIN 3-LIKE"/>
    <property type="match status" value="1"/>
</dbReference>
<sequence length="269" mass="29363">MEKPNAQNQQLVQDHHQEHPQAQNPNLPLDLSLSNKESNHGAKLELNLINCFDSNNTSGNSSSETSSPKGTTTTDFEPRVFSCNYCQRKFYSSQALGGHQNAHKRERTLAKKGLKGNCAAAEADAFDRLPSLLSTYRFSSMASLPLHGSFNNRSLGIQVHSTIHKPCYQTNTIGGHNGNSGWLRRPIDQQPAIGRLVPPNNVFHVQGGGIGSSSSSSSGGVGRFSYSTNVRKFSPETEGIGGLWWSNSSIGHFNTKQDDLQKLDLSLKL</sequence>
<evidence type="ECO:0000313" key="10">
    <source>
        <dbReference type="Proteomes" id="UP000290289"/>
    </source>
</evidence>
<reference evidence="9 10" key="1">
    <citation type="submission" date="2018-10" db="EMBL/GenBank/DDBJ databases">
        <title>A high-quality apple genome assembly.</title>
        <authorList>
            <person name="Hu J."/>
        </authorList>
    </citation>
    <scope>NUCLEOTIDE SEQUENCE [LARGE SCALE GENOMIC DNA]</scope>
    <source>
        <strain evidence="10">cv. HFTH1</strain>
        <tissue evidence="9">Young leaf</tissue>
    </source>
</reference>
<gene>
    <name evidence="9" type="ORF">DVH24_031184</name>
</gene>
<dbReference type="SUPFAM" id="SSF57667">
    <property type="entry name" value="beta-beta-alpha zinc fingers"/>
    <property type="match status" value="1"/>
</dbReference>
<feature type="compositionally biased region" description="Polar residues" evidence="7">
    <location>
        <begin position="1"/>
        <end position="12"/>
    </location>
</feature>
<evidence type="ECO:0000256" key="3">
    <source>
        <dbReference type="ARBA" id="ARBA00022771"/>
    </source>
</evidence>
<dbReference type="Gene3D" id="3.30.160.60">
    <property type="entry name" value="Classic Zinc Finger"/>
    <property type="match status" value="1"/>
</dbReference>
<keyword evidence="3 6" id="KW-0863">Zinc-finger</keyword>
<evidence type="ECO:0000256" key="5">
    <source>
        <dbReference type="ARBA" id="ARBA00023242"/>
    </source>
</evidence>
<evidence type="ECO:0000256" key="6">
    <source>
        <dbReference type="PROSITE-ProRule" id="PRU00042"/>
    </source>
</evidence>
<dbReference type="Proteomes" id="UP000290289">
    <property type="component" value="Chromosome 17"/>
</dbReference>
<dbReference type="STRING" id="3750.A0A498HIA7"/>
<feature type="compositionally biased region" description="Low complexity" evidence="7">
    <location>
        <begin position="24"/>
        <end position="35"/>
    </location>
</feature>
<dbReference type="GO" id="GO:0008270">
    <property type="term" value="F:zinc ion binding"/>
    <property type="evidence" value="ECO:0007669"/>
    <property type="project" value="UniProtKB-KW"/>
</dbReference>
<keyword evidence="4" id="KW-0862">Zinc</keyword>
<evidence type="ECO:0000256" key="1">
    <source>
        <dbReference type="ARBA" id="ARBA00004123"/>
    </source>
</evidence>
<protein>
    <recommendedName>
        <fullName evidence="8">C2H2-type domain-containing protein</fullName>
    </recommendedName>
</protein>
<proteinExistence type="predicted"/>
<evidence type="ECO:0000256" key="7">
    <source>
        <dbReference type="SAM" id="MobiDB-lite"/>
    </source>
</evidence>
<organism evidence="9 10">
    <name type="scientific">Malus domestica</name>
    <name type="common">Apple</name>
    <name type="synonym">Pyrus malus</name>
    <dbReference type="NCBI Taxonomy" id="3750"/>
    <lineage>
        <taxon>Eukaryota</taxon>
        <taxon>Viridiplantae</taxon>
        <taxon>Streptophyta</taxon>
        <taxon>Embryophyta</taxon>
        <taxon>Tracheophyta</taxon>
        <taxon>Spermatophyta</taxon>
        <taxon>Magnoliopsida</taxon>
        <taxon>eudicotyledons</taxon>
        <taxon>Gunneridae</taxon>
        <taxon>Pentapetalae</taxon>
        <taxon>rosids</taxon>
        <taxon>fabids</taxon>
        <taxon>Rosales</taxon>
        <taxon>Rosaceae</taxon>
        <taxon>Amygdaloideae</taxon>
        <taxon>Maleae</taxon>
        <taxon>Malus</taxon>
    </lineage>
</organism>
<dbReference type="GO" id="GO:0009788">
    <property type="term" value="P:negative regulation of abscisic acid-activated signaling pathway"/>
    <property type="evidence" value="ECO:0007669"/>
    <property type="project" value="InterPro"/>
</dbReference>
<keyword evidence="10" id="KW-1185">Reference proteome</keyword>
<dbReference type="InterPro" id="IPR013087">
    <property type="entry name" value="Znf_C2H2_type"/>
</dbReference>
<keyword evidence="5" id="KW-0539">Nucleus</keyword>
<dbReference type="EMBL" id="RDQH01000343">
    <property type="protein sequence ID" value="RXH68851.1"/>
    <property type="molecule type" value="Genomic_DNA"/>
</dbReference>
<dbReference type="InterPro" id="IPR044246">
    <property type="entry name" value="ZFP3-like"/>
</dbReference>
<dbReference type="PANTHER" id="PTHR47287">
    <property type="entry name" value="C2H2 AND C2HC ZINC FINGERS SUPERFAMILY PROTEIN"/>
    <property type="match status" value="1"/>
</dbReference>
<evidence type="ECO:0000256" key="4">
    <source>
        <dbReference type="ARBA" id="ARBA00022833"/>
    </source>
</evidence>
<feature type="region of interest" description="Disordered" evidence="7">
    <location>
        <begin position="1"/>
        <end position="35"/>
    </location>
</feature>